<feature type="domain" description="Methyltransferase type 12" evidence="2">
    <location>
        <begin position="58"/>
        <end position="150"/>
    </location>
</feature>
<evidence type="ECO:0000313" key="3">
    <source>
        <dbReference type="EMBL" id="GAA1115118.1"/>
    </source>
</evidence>
<dbReference type="InterPro" id="IPR029063">
    <property type="entry name" value="SAM-dependent_MTases_sf"/>
</dbReference>
<dbReference type="RefSeq" id="WP_343996928.1">
    <property type="nucleotide sequence ID" value="NZ_BAAALG010000019.1"/>
</dbReference>
<dbReference type="Pfam" id="PF08242">
    <property type="entry name" value="Methyltransf_12"/>
    <property type="match status" value="1"/>
</dbReference>
<name>A0ABN1U353_9ACTN</name>
<dbReference type="Proteomes" id="UP001501581">
    <property type="component" value="Unassembled WGS sequence"/>
</dbReference>
<keyword evidence="4" id="KW-1185">Reference proteome</keyword>
<dbReference type="InterPro" id="IPR013217">
    <property type="entry name" value="Methyltransf_12"/>
</dbReference>
<feature type="region of interest" description="Disordered" evidence="1">
    <location>
        <begin position="1"/>
        <end position="21"/>
    </location>
</feature>
<evidence type="ECO:0000259" key="2">
    <source>
        <dbReference type="Pfam" id="PF08242"/>
    </source>
</evidence>
<dbReference type="EMBL" id="BAAALG010000019">
    <property type="protein sequence ID" value="GAA1115118.1"/>
    <property type="molecule type" value="Genomic_DNA"/>
</dbReference>
<gene>
    <name evidence="3" type="ORF">GCM10009668_42290</name>
</gene>
<dbReference type="Gene3D" id="3.40.50.150">
    <property type="entry name" value="Vaccinia Virus protein VP39"/>
    <property type="match status" value="1"/>
</dbReference>
<evidence type="ECO:0000256" key="1">
    <source>
        <dbReference type="SAM" id="MobiDB-lite"/>
    </source>
</evidence>
<dbReference type="PANTHER" id="PTHR43861">
    <property type="entry name" value="TRANS-ACONITATE 2-METHYLTRANSFERASE-RELATED"/>
    <property type="match status" value="1"/>
</dbReference>
<protein>
    <recommendedName>
        <fullName evidence="2">Methyltransferase type 12 domain-containing protein</fullName>
    </recommendedName>
</protein>
<organism evidence="3 4">
    <name type="scientific">Nocardioides dubius</name>
    <dbReference type="NCBI Taxonomy" id="317019"/>
    <lineage>
        <taxon>Bacteria</taxon>
        <taxon>Bacillati</taxon>
        <taxon>Actinomycetota</taxon>
        <taxon>Actinomycetes</taxon>
        <taxon>Propionibacteriales</taxon>
        <taxon>Nocardioidaceae</taxon>
        <taxon>Nocardioides</taxon>
    </lineage>
</organism>
<comment type="caution">
    <text evidence="3">The sequence shown here is derived from an EMBL/GenBank/DDBJ whole genome shotgun (WGS) entry which is preliminary data.</text>
</comment>
<reference evidence="3 4" key="1">
    <citation type="journal article" date="2019" name="Int. J. Syst. Evol. Microbiol.">
        <title>The Global Catalogue of Microorganisms (GCM) 10K type strain sequencing project: providing services to taxonomists for standard genome sequencing and annotation.</title>
        <authorList>
            <consortium name="The Broad Institute Genomics Platform"/>
            <consortium name="The Broad Institute Genome Sequencing Center for Infectious Disease"/>
            <person name="Wu L."/>
            <person name="Ma J."/>
        </authorList>
    </citation>
    <scope>NUCLEOTIDE SEQUENCE [LARGE SCALE GENOMIC DNA]</scope>
    <source>
        <strain evidence="3 4">JCM 13008</strain>
    </source>
</reference>
<dbReference type="SUPFAM" id="SSF53335">
    <property type="entry name" value="S-adenosyl-L-methionine-dependent methyltransferases"/>
    <property type="match status" value="1"/>
</dbReference>
<evidence type="ECO:0000313" key="4">
    <source>
        <dbReference type="Proteomes" id="UP001501581"/>
    </source>
</evidence>
<dbReference type="CDD" id="cd02440">
    <property type="entry name" value="AdoMet_MTases"/>
    <property type="match status" value="1"/>
</dbReference>
<accession>A0ABN1U353</accession>
<sequence>MSDERQVLKAQDDAHGVGHDYVKGSPHLRHAALRGDIEGRLQRLVRAAIARTGACRVLEIGAGHGTFTQTLVDAGARVTVTEASQASAEHLRQAFAGDERVEVLYDEVGDGVLSGTGSWDLVVMISVIHHIPDYLDFLRRLQPRISEGGAFFSVQDPLFYPRRSKVSHLASRGSYFAWRLVQGDYRRGIATRVRRLRGVYDETAESDLVEYHVVREGCDEEAIRTLLAEHFDVEIFTYWSSQGAFFQRLFAGTGLRSDFGVEAVGNRG</sequence>
<proteinExistence type="predicted"/>